<dbReference type="NCBIfam" id="TIGR00229">
    <property type="entry name" value="sensory_box"/>
    <property type="match status" value="6"/>
</dbReference>
<dbReference type="SUPFAM" id="SSF55785">
    <property type="entry name" value="PYP-like sensor domain (PAS domain)"/>
    <property type="match status" value="6"/>
</dbReference>
<dbReference type="GO" id="GO:0005886">
    <property type="term" value="C:plasma membrane"/>
    <property type="evidence" value="ECO:0007669"/>
    <property type="project" value="UniProtKB-SubCell"/>
</dbReference>
<evidence type="ECO:0000256" key="1">
    <source>
        <dbReference type="ARBA" id="ARBA00000085"/>
    </source>
</evidence>
<gene>
    <name evidence="15" type="ORF">CLV93_10588</name>
</gene>
<dbReference type="Pfam" id="PF00512">
    <property type="entry name" value="HisKA"/>
    <property type="match status" value="1"/>
</dbReference>
<dbReference type="PANTHER" id="PTHR43304">
    <property type="entry name" value="PHYTOCHROME-LIKE PROTEIN CPH1"/>
    <property type="match status" value="1"/>
</dbReference>
<evidence type="ECO:0000313" key="16">
    <source>
        <dbReference type="Proteomes" id="UP000240621"/>
    </source>
</evidence>
<feature type="domain" description="PAS" evidence="13">
    <location>
        <begin position="694"/>
        <end position="740"/>
    </location>
</feature>
<dbReference type="CDD" id="cd00082">
    <property type="entry name" value="HisKA"/>
    <property type="match status" value="1"/>
</dbReference>
<dbReference type="FunFam" id="3.30.565.10:FF:000023">
    <property type="entry name" value="PAS domain-containing sensor histidine kinase"/>
    <property type="match status" value="1"/>
</dbReference>
<evidence type="ECO:0000256" key="7">
    <source>
        <dbReference type="ARBA" id="ARBA00022741"/>
    </source>
</evidence>
<dbReference type="Gene3D" id="3.30.450.20">
    <property type="entry name" value="PAS domain"/>
    <property type="match status" value="6"/>
</dbReference>
<evidence type="ECO:0000256" key="9">
    <source>
        <dbReference type="ARBA" id="ARBA00022840"/>
    </source>
</evidence>
<evidence type="ECO:0000259" key="12">
    <source>
        <dbReference type="PROSITE" id="PS50109"/>
    </source>
</evidence>
<evidence type="ECO:0000259" key="14">
    <source>
        <dbReference type="PROSITE" id="PS50113"/>
    </source>
</evidence>
<proteinExistence type="predicted"/>
<keyword evidence="8" id="KW-0418">Kinase</keyword>
<evidence type="ECO:0000259" key="13">
    <source>
        <dbReference type="PROSITE" id="PS50112"/>
    </source>
</evidence>
<evidence type="ECO:0000256" key="4">
    <source>
        <dbReference type="ARBA" id="ARBA00022475"/>
    </source>
</evidence>
<dbReference type="Gene3D" id="2.10.70.100">
    <property type="match status" value="1"/>
</dbReference>
<dbReference type="InterPro" id="IPR000014">
    <property type="entry name" value="PAS"/>
</dbReference>
<evidence type="ECO:0000256" key="8">
    <source>
        <dbReference type="ARBA" id="ARBA00022777"/>
    </source>
</evidence>
<feature type="domain" description="PAC" evidence="14">
    <location>
        <begin position="895"/>
        <end position="946"/>
    </location>
</feature>
<dbReference type="InterPro" id="IPR000700">
    <property type="entry name" value="PAS-assoc_C"/>
</dbReference>
<dbReference type="Gene3D" id="1.10.287.130">
    <property type="match status" value="1"/>
</dbReference>
<comment type="catalytic activity">
    <reaction evidence="1">
        <text>ATP + protein L-histidine = ADP + protein N-phospho-L-histidine.</text>
        <dbReference type="EC" id="2.7.13.3"/>
    </reaction>
</comment>
<dbReference type="PROSITE" id="PS50112">
    <property type="entry name" value="PAS"/>
    <property type="match status" value="4"/>
</dbReference>
<keyword evidence="7" id="KW-0547">Nucleotide-binding</keyword>
<dbReference type="PRINTS" id="PR00344">
    <property type="entry name" value="BCTRLSENSOR"/>
</dbReference>
<dbReference type="InterPro" id="IPR003594">
    <property type="entry name" value="HATPase_dom"/>
</dbReference>
<dbReference type="AlphaFoldDB" id="A0A2P8CCJ1"/>
<evidence type="ECO:0000256" key="3">
    <source>
        <dbReference type="ARBA" id="ARBA00012438"/>
    </source>
</evidence>
<keyword evidence="10" id="KW-0902">Two-component regulatory system</keyword>
<protein>
    <recommendedName>
        <fullName evidence="3">histidine kinase</fullName>
        <ecNumber evidence="3">2.7.13.3</ecNumber>
    </recommendedName>
</protein>
<keyword evidence="4" id="KW-1003">Cell membrane</keyword>
<dbReference type="OrthoDB" id="9796457at2"/>
<evidence type="ECO:0000256" key="2">
    <source>
        <dbReference type="ARBA" id="ARBA00004236"/>
    </source>
</evidence>
<dbReference type="InterPro" id="IPR004358">
    <property type="entry name" value="Sig_transdc_His_kin-like_C"/>
</dbReference>
<dbReference type="InterPro" id="IPR052162">
    <property type="entry name" value="Sensor_kinase/Photoreceptor"/>
</dbReference>
<dbReference type="InterPro" id="IPR005467">
    <property type="entry name" value="His_kinase_dom"/>
</dbReference>
<name>A0A2P8CCJ1_9BACT</name>
<dbReference type="Gene3D" id="3.30.565.10">
    <property type="entry name" value="Histidine kinase-like ATPase, C-terminal domain"/>
    <property type="match status" value="1"/>
</dbReference>
<dbReference type="InterPro" id="IPR035965">
    <property type="entry name" value="PAS-like_dom_sf"/>
</dbReference>
<dbReference type="InterPro" id="IPR003661">
    <property type="entry name" value="HisK_dim/P_dom"/>
</dbReference>
<accession>A0A2P8CCJ1</accession>
<feature type="domain" description="PAC" evidence="14">
    <location>
        <begin position="765"/>
        <end position="819"/>
    </location>
</feature>
<dbReference type="EC" id="2.7.13.3" evidence="3"/>
<evidence type="ECO:0000313" key="15">
    <source>
        <dbReference type="EMBL" id="PSK82696.1"/>
    </source>
</evidence>
<dbReference type="Pfam" id="PF02518">
    <property type="entry name" value="HATPase_c"/>
    <property type="match status" value="1"/>
</dbReference>
<comment type="subcellular location">
    <subcellularLocation>
        <location evidence="2">Cell membrane</location>
    </subcellularLocation>
</comment>
<dbReference type="RefSeq" id="WP_106542301.1">
    <property type="nucleotide sequence ID" value="NZ_BLAU01000001.1"/>
</dbReference>
<evidence type="ECO:0000256" key="5">
    <source>
        <dbReference type="ARBA" id="ARBA00022553"/>
    </source>
</evidence>
<dbReference type="InterPro" id="IPR036097">
    <property type="entry name" value="HisK_dim/P_sf"/>
</dbReference>
<feature type="domain" description="PAS" evidence="13">
    <location>
        <begin position="224"/>
        <end position="271"/>
    </location>
</feature>
<dbReference type="CDD" id="cd00130">
    <property type="entry name" value="PAS"/>
    <property type="match status" value="6"/>
</dbReference>
<keyword evidence="9" id="KW-0067">ATP-binding</keyword>
<evidence type="ECO:0000256" key="6">
    <source>
        <dbReference type="ARBA" id="ARBA00022679"/>
    </source>
</evidence>
<feature type="domain" description="PAC" evidence="14">
    <location>
        <begin position="400"/>
        <end position="450"/>
    </location>
</feature>
<dbReference type="Pfam" id="PF13426">
    <property type="entry name" value="PAS_9"/>
    <property type="match status" value="4"/>
</dbReference>
<dbReference type="SMART" id="SM00388">
    <property type="entry name" value="HisKA"/>
    <property type="match status" value="1"/>
</dbReference>
<keyword evidence="11" id="KW-0472">Membrane</keyword>
<reference evidence="15 16" key="1">
    <citation type="submission" date="2018-03" db="EMBL/GenBank/DDBJ databases">
        <title>Genomic Encyclopedia of Archaeal and Bacterial Type Strains, Phase II (KMG-II): from individual species to whole genera.</title>
        <authorList>
            <person name="Goeker M."/>
        </authorList>
    </citation>
    <scope>NUCLEOTIDE SEQUENCE [LARGE SCALE GENOMIC DNA]</scope>
    <source>
        <strain evidence="15 16">DSM 27267</strain>
    </source>
</reference>
<feature type="domain" description="PAS" evidence="13">
    <location>
        <begin position="327"/>
        <end position="370"/>
    </location>
</feature>
<sequence length="1185" mass="135332">MMMKNVTPEADLMQNDSDIAEKAFDDFLAIISRDGSFSMSLLSFLQNLANARAISVLSRSGGKEFDIVFSNLSVIAPDNNVPDWFPVIHQWSNHRKPRIISSKENATSDGVALPEEVFPALCLPILAGNGLNGMLLFWGIPDDATIEDDSFQQLNKMAPVLALLVDRTVEKSSNERGNQQIADEAASPPDISALDNIRLYSSLLGHVPGLIYRCLNNADWTMKYVSPGCVNLTGYQPEELLDNRVVSFKELILEEYRESLESDWQKAIEENSVFRREYQIRSADGKVKWVWEQGSGIYNGDGELIALEGIVMDITERKEAEEKFKESQKYNRNLFNLTSIGLMLTTLDGRLVDMNPAMLGIIGYTREEALQLTYWELTPSVYREDEEEQLNSLSHLGHFGPYEKEYIHKDGHHVPVRLKGQIMIEKGVKYIWASVEDITEQKKAENALVESKQKYKYLFQNNPHPMWIYDLETYRFIEVNNAAVRHYKYSRAEFLSMTIQDIRPQKDVPQLMVDLGRHEDDFDWAGEWRHKKKNGEIISVAISSHRLTFNGRPARLVLATDVTERNKALKALHESEERYRTLFSNNHAVMFLIDKNNGNIVDANHAAVEFYGWTYEELTSMNIADINTLSPNEIRDRLHQVDYSTHNHYEFKHRKADHSTCDVEVFSGPIILRGKPMVHAIVHDVTPRKKAEEMLMTLSVAVEQSPASFVITGADGLIQYVNPRFSALTGYSLEDVKGRSPRIMNPGHLPEEDFHAMLSSLRQGKEWKGEFLNRKKNGSFYWENVTISPITNDAGEITQYIVIMEDVTDKKRAENELKKSEASLREAQEIARMGDWEYDLVNETLHVSENCNSIFGMDSREDGVSYREFLDRLLPDDHYLVKKTFERLKIEKQMIEEEVRIVLPGGQYRWLNNRIVPLFENGVLTRLKGVVTDITEYKQMERALVKAKEQAEEGDKLKSAFLANISHEIRTPMNAIVGFTNLLEEHIDSEERGQFVRIINSNADHLLNIIDDVMAVSRLDTEAIPLKETDFCPSELLEDLHLSFRREVRSKPIALLKRLPNTVGQERLTADREKIRQVMSSFLSNAIKYTREGTIEIGYAIEESEARFFVRDTGMGIRKEDQKKIFERFYRTVSAQKQAIAGTGLGLSIAESLVQLMGGQIGVESVPEKGSVFYFTIPLAGNSRM</sequence>
<dbReference type="PROSITE" id="PS50109">
    <property type="entry name" value="HIS_KIN"/>
    <property type="match status" value="1"/>
</dbReference>
<feature type="domain" description="PAC" evidence="14">
    <location>
        <begin position="274"/>
        <end position="326"/>
    </location>
</feature>
<keyword evidence="5" id="KW-0597">Phosphoprotein</keyword>
<dbReference type="SMART" id="SM00091">
    <property type="entry name" value="PAS"/>
    <property type="match status" value="6"/>
</dbReference>
<evidence type="ECO:0000256" key="11">
    <source>
        <dbReference type="ARBA" id="ARBA00023136"/>
    </source>
</evidence>
<dbReference type="Pfam" id="PF08447">
    <property type="entry name" value="PAS_3"/>
    <property type="match status" value="2"/>
</dbReference>
<dbReference type="InterPro" id="IPR001610">
    <property type="entry name" value="PAC"/>
</dbReference>
<dbReference type="EMBL" id="PYGC01000005">
    <property type="protein sequence ID" value="PSK82696.1"/>
    <property type="molecule type" value="Genomic_DNA"/>
</dbReference>
<evidence type="ECO:0000256" key="10">
    <source>
        <dbReference type="ARBA" id="ARBA00023012"/>
    </source>
</evidence>
<dbReference type="SUPFAM" id="SSF55874">
    <property type="entry name" value="ATPase domain of HSP90 chaperone/DNA topoisomerase II/histidine kinase"/>
    <property type="match status" value="1"/>
</dbReference>
<comment type="caution">
    <text evidence="15">The sequence shown here is derived from an EMBL/GenBank/DDBJ whole genome shotgun (WGS) entry which is preliminary data.</text>
</comment>
<dbReference type="PROSITE" id="PS50113">
    <property type="entry name" value="PAC"/>
    <property type="match status" value="4"/>
</dbReference>
<organism evidence="15 16">
    <name type="scientific">Prolixibacter denitrificans</name>
    <dbReference type="NCBI Taxonomy" id="1541063"/>
    <lineage>
        <taxon>Bacteria</taxon>
        <taxon>Pseudomonadati</taxon>
        <taxon>Bacteroidota</taxon>
        <taxon>Bacteroidia</taxon>
        <taxon>Marinilabiliales</taxon>
        <taxon>Prolixibacteraceae</taxon>
        <taxon>Prolixibacter</taxon>
    </lineage>
</organism>
<dbReference type="GO" id="GO:0000155">
    <property type="term" value="F:phosphorelay sensor kinase activity"/>
    <property type="evidence" value="ECO:0007669"/>
    <property type="project" value="InterPro"/>
</dbReference>
<dbReference type="GO" id="GO:0005524">
    <property type="term" value="F:ATP binding"/>
    <property type="evidence" value="ECO:0007669"/>
    <property type="project" value="UniProtKB-KW"/>
</dbReference>
<dbReference type="SMART" id="SM00387">
    <property type="entry name" value="HATPase_c"/>
    <property type="match status" value="1"/>
</dbReference>
<feature type="domain" description="PAS" evidence="13">
    <location>
        <begin position="575"/>
        <end position="648"/>
    </location>
</feature>
<dbReference type="InterPro" id="IPR013655">
    <property type="entry name" value="PAS_fold_3"/>
</dbReference>
<dbReference type="InterPro" id="IPR036890">
    <property type="entry name" value="HATPase_C_sf"/>
</dbReference>
<feature type="domain" description="Histidine kinase" evidence="12">
    <location>
        <begin position="964"/>
        <end position="1181"/>
    </location>
</feature>
<dbReference type="SMART" id="SM00086">
    <property type="entry name" value="PAC"/>
    <property type="match status" value="6"/>
</dbReference>
<dbReference type="CDD" id="cd16922">
    <property type="entry name" value="HATPase_EvgS-ArcB-TorS-like"/>
    <property type="match status" value="1"/>
</dbReference>
<dbReference type="Proteomes" id="UP000240621">
    <property type="component" value="Unassembled WGS sequence"/>
</dbReference>
<dbReference type="SUPFAM" id="SSF47384">
    <property type="entry name" value="Homodimeric domain of signal transducing histidine kinase"/>
    <property type="match status" value="1"/>
</dbReference>
<dbReference type="PANTHER" id="PTHR43304:SF1">
    <property type="entry name" value="PAC DOMAIN-CONTAINING PROTEIN"/>
    <property type="match status" value="1"/>
</dbReference>
<keyword evidence="6" id="KW-0808">Transferase</keyword>